<evidence type="ECO:0000256" key="6">
    <source>
        <dbReference type="PIRSR" id="PIRSR000429-1"/>
    </source>
</evidence>
<gene>
    <name evidence="10" type="ORF">BOO71_0013111</name>
</gene>
<dbReference type="RefSeq" id="WP_075836284.1">
    <property type="nucleotide sequence ID" value="NZ_MSTI01000156.1"/>
</dbReference>
<keyword evidence="11" id="KW-1185">Reference proteome</keyword>
<feature type="active site" description="Acyl-thioester intermediate" evidence="6">
    <location>
        <position position="97"/>
    </location>
</feature>
<keyword evidence="3 7" id="KW-0808">Transferase</keyword>
<feature type="domain" description="Thiolase C-terminal" evidence="9">
    <location>
        <begin position="302"/>
        <end position="422"/>
    </location>
</feature>
<dbReference type="Proteomes" id="UP000186607">
    <property type="component" value="Unassembled WGS sequence"/>
</dbReference>
<dbReference type="CDD" id="cd00751">
    <property type="entry name" value="thiolase"/>
    <property type="match status" value="1"/>
</dbReference>
<feature type="active site" description="Proton acceptor" evidence="6">
    <location>
        <position position="379"/>
    </location>
</feature>
<dbReference type="PROSITE" id="PS00737">
    <property type="entry name" value="THIOLASE_2"/>
    <property type="match status" value="1"/>
</dbReference>
<dbReference type="NCBIfam" id="TIGR01930">
    <property type="entry name" value="AcCoA-C-Actrans"/>
    <property type="match status" value="1"/>
</dbReference>
<dbReference type="PROSITE" id="PS00098">
    <property type="entry name" value="THIOLASE_1"/>
    <property type="match status" value="1"/>
</dbReference>
<evidence type="ECO:0000256" key="7">
    <source>
        <dbReference type="RuleBase" id="RU003557"/>
    </source>
</evidence>
<comment type="similarity">
    <text evidence="2 7">Belongs to the thiolase-like superfamily. Thiolase family.</text>
</comment>
<dbReference type="InterPro" id="IPR002155">
    <property type="entry name" value="Thiolase"/>
</dbReference>
<feature type="active site" description="Proton acceptor" evidence="6">
    <location>
        <position position="409"/>
    </location>
</feature>
<dbReference type="GO" id="GO:0006635">
    <property type="term" value="P:fatty acid beta-oxidation"/>
    <property type="evidence" value="ECO:0007669"/>
    <property type="project" value="TreeGrafter"/>
</dbReference>
<dbReference type="PIRSF" id="PIRSF000429">
    <property type="entry name" value="Ac-CoA_Ac_transf"/>
    <property type="match status" value="1"/>
</dbReference>
<evidence type="ECO:0000256" key="5">
    <source>
        <dbReference type="ARBA" id="ARBA00024073"/>
    </source>
</evidence>
<dbReference type="InterPro" id="IPR020615">
    <property type="entry name" value="Thiolase_acyl_enz_int_AS"/>
</dbReference>
<dbReference type="InterPro" id="IPR016039">
    <property type="entry name" value="Thiolase-like"/>
</dbReference>
<evidence type="ECO:0000313" key="10">
    <source>
        <dbReference type="EMBL" id="OLV16035.1"/>
    </source>
</evidence>
<evidence type="ECO:0000256" key="3">
    <source>
        <dbReference type="ARBA" id="ARBA00022679"/>
    </source>
</evidence>
<comment type="caution">
    <text evidence="10">The sequence shown here is derived from an EMBL/GenBank/DDBJ whole genome shotgun (WGS) entry which is preliminary data.</text>
</comment>
<dbReference type="InterPro" id="IPR050215">
    <property type="entry name" value="Thiolase-like_sf_Thiolase"/>
</dbReference>
<sequence>MTSATQLQDRDVVIVSAVRTPIGAIRGALSTVRPDDLAAQIIKAAVERSGVPPELIEEVILGCANQAGEDNRNVARMAALLAGLPDTVAGLTVNRLCASGLAAINTAARAIRNGDGDVYVAGGVESMTRAPLVMPKGAGAFQNGNVTVYDSTLGWRFPNPAMAELFPLEAMGDTAENIVERSQGGAYAGGEITRADQDAFALESQQKAVAALNAGRFRDEIVPVEVKGRKGVTVFDTDEHPRYTREGDTFTLETSPEKLAGLKPAFRKGGSVTAGNASGLNDGAAALVLMSAGKARELGIVPLARWVGGAAAGVEPRVMGLGPIPATRKVLERTGIQQEDLDLIELNEAFAAQGLAVIRELGLDPAKVNVNGGAIALGHPLGMSGARLIVALTHELRRREARYGLATLCVGVGQGEAAIIERLQG</sequence>
<keyword evidence="4 7" id="KW-0012">Acyltransferase</keyword>
<evidence type="ECO:0000259" key="8">
    <source>
        <dbReference type="Pfam" id="PF00108"/>
    </source>
</evidence>
<dbReference type="GO" id="GO:0005737">
    <property type="term" value="C:cytoplasm"/>
    <property type="evidence" value="ECO:0007669"/>
    <property type="project" value="UniProtKB-ARBA"/>
</dbReference>
<comment type="pathway">
    <text evidence="1">Lipid metabolism.</text>
</comment>
<dbReference type="PANTHER" id="PTHR43853">
    <property type="entry name" value="3-KETOACYL-COA THIOLASE, PEROXISOMAL"/>
    <property type="match status" value="1"/>
</dbReference>
<dbReference type="eggNOG" id="COG0183">
    <property type="taxonomic scope" value="Bacteria"/>
</dbReference>
<name>A0A1U7NT01_9DEIO</name>
<reference evidence="10 11" key="1">
    <citation type="submission" date="2017-01" db="EMBL/GenBank/DDBJ databases">
        <title>Genome Analysis of Deinococcus marmoris KOPRI26562.</title>
        <authorList>
            <person name="Kim J.H."/>
            <person name="Oh H.-M."/>
        </authorList>
    </citation>
    <scope>NUCLEOTIDE SEQUENCE [LARGE SCALE GENOMIC DNA]</scope>
    <source>
        <strain evidence="10 11">KOPRI26562</strain>
    </source>
</reference>
<dbReference type="InterPro" id="IPR020610">
    <property type="entry name" value="Thiolase_AS"/>
</dbReference>
<dbReference type="Pfam" id="PF02803">
    <property type="entry name" value="Thiolase_C"/>
    <property type="match status" value="1"/>
</dbReference>
<dbReference type="FunFam" id="3.40.47.10:FF:000010">
    <property type="entry name" value="Acetyl-CoA acetyltransferase (Thiolase)"/>
    <property type="match status" value="1"/>
</dbReference>
<evidence type="ECO:0000313" key="11">
    <source>
        <dbReference type="Proteomes" id="UP000186607"/>
    </source>
</evidence>
<dbReference type="InterPro" id="IPR020613">
    <property type="entry name" value="Thiolase_CS"/>
</dbReference>
<dbReference type="EC" id="2.3.1.16" evidence="5"/>
<dbReference type="OrthoDB" id="9764892at2"/>
<dbReference type="GO" id="GO:0010124">
    <property type="term" value="P:phenylacetate catabolic process"/>
    <property type="evidence" value="ECO:0007669"/>
    <property type="project" value="TreeGrafter"/>
</dbReference>
<dbReference type="EMBL" id="MSTI01000156">
    <property type="protein sequence ID" value="OLV16035.1"/>
    <property type="molecule type" value="Genomic_DNA"/>
</dbReference>
<proteinExistence type="inferred from homology"/>
<dbReference type="STRING" id="249408.BOO71_0013111"/>
<evidence type="ECO:0000259" key="9">
    <source>
        <dbReference type="Pfam" id="PF02803"/>
    </source>
</evidence>
<feature type="domain" description="Thiolase N-terminal" evidence="8">
    <location>
        <begin position="12"/>
        <end position="292"/>
    </location>
</feature>
<dbReference type="GO" id="GO:0003988">
    <property type="term" value="F:acetyl-CoA C-acyltransferase activity"/>
    <property type="evidence" value="ECO:0007669"/>
    <property type="project" value="UniProtKB-EC"/>
</dbReference>
<dbReference type="InterPro" id="IPR020617">
    <property type="entry name" value="Thiolase_C"/>
</dbReference>
<accession>A0A1U7NT01</accession>
<dbReference type="PANTHER" id="PTHR43853:SF2">
    <property type="entry name" value="3-OXOADIPYL-COA_3-OXO-5,6-DEHYDROSUBERYL-COA THIOLASE"/>
    <property type="match status" value="1"/>
</dbReference>
<evidence type="ECO:0000256" key="2">
    <source>
        <dbReference type="ARBA" id="ARBA00010982"/>
    </source>
</evidence>
<dbReference type="SUPFAM" id="SSF53901">
    <property type="entry name" value="Thiolase-like"/>
    <property type="match status" value="2"/>
</dbReference>
<protein>
    <recommendedName>
        <fullName evidence="5">acetyl-CoA C-acyltransferase</fullName>
        <ecNumber evidence="5">2.3.1.16</ecNumber>
    </recommendedName>
</protein>
<dbReference type="InterPro" id="IPR020616">
    <property type="entry name" value="Thiolase_N"/>
</dbReference>
<evidence type="ECO:0000256" key="1">
    <source>
        <dbReference type="ARBA" id="ARBA00005189"/>
    </source>
</evidence>
<organism evidence="10 11">
    <name type="scientific">Deinococcus marmoris</name>
    <dbReference type="NCBI Taxonomy" id="249408"/>
    <lineage>
        <taxon>Bacteria</taxon>
        <taxon>Thermotogati</taxon>
        <taxon>Deinococcota</taxon>
        <taxon>Deinococci</taxon>
        <taxon>Deinococcales</taxon>
        <taxon>Deinococcaceae</taxon>
        <taxon>Deinococcus</taxon>
    </lineage>
</organism>
<dbReference type="PROSITE" id="PS00099">
    <property type="entry name" value="THIOLASE_3"/>
    <property type="match status" value="1"/>
</dbReference>
<evidence type="ECO:0000256" key="4">
    <source>
        <dbReference type="ARBA" id="ARBA00023315"/>
    </source>
</evidence>
<dbReference type="Gene3D" id="3.40.47.10">
    <property type="match status" value="1"/>
</dbReference>
<dbReference type="Pfam" id="PF00108">
    <property type="entry name" value="Thiolase_N"/>
    <property type="match status" value="1"/>
</dbReference>
<dbReference type="AlphaFoldDB" id="A0A1U7NT01"/>